<dbReference type="PANTHER" id="PTHR43877">
    <property type="entry name" value="AMINOALKYLPHOSPHONATE N-ACETYLTRANSFERASE-RELATED-RELATED"/>
    <property type="match status" value="1"/>
</dbReference>
<dbReference type="Pfam" id="PF00583">
    <property type="entry name" value="Acetyltransf_1"/>
    <property type="match status" value="1"/>
</dbReference>
<gene>
    <name evidence="4" type="ORF">GR156_13460</name>
</gene>
<sequence>MGRRRLLSKAAIADIPALKHVRGAVSENILRDPSKVTDAHYEWFISNPGLHKWEDQGRIVGFSAADPRDGSIWALFVLPEYEGRGIGKALLAEACEILRAGGHVRARLSTGASTRAEAFYRRAGWSVTDADSREILFERPL</sequence>
<proteinExistence type="predicted"/>
<name>A0A6N8TFA1_SHIZO</name>
<evidence type="ECO:0000313" key="4">
    <source>
        <dbReference type="EMBL" id="MXO01321.1"/>
    </source>
</evidence>
<dbReference type="OrthoDB" id="7356080at2"/>
<dbReference type="RefSeq" id="WP_160786698.1">
    <property type="nucleotide sequence ID" value="NZ_CP086610.1"/>
</dbReference>
<dbReference type="InterPro" id="IPR050832">
    <property type="entry name" value="Bact_Acetyltransf"/>
</dbReference>
<dbReference type="CDD" id="cd04301">
    <property type="entry name" value="NAT_SF"/>
    <property type="match status" value="1"/>
</dbReference>
<dbReference type="PROSITE" id="PS51186">
    <property type="entry name" value="GNAT"/>
    <property type="match status" value="1"/>
</dbReference>
<dbReference type="Proteomes" id="UP000440304">
    <property type="component" value="Unassembled WGS sequence"/>
</dbReference>
<dbReference type="InterPro" id="IPR000182">
    <property type="entry name" value="GNAT_dom"/>
</dbReference>
<accession>A0A6N8TFA1</accession>
<evidence type="ECO:0000259" key="3">
    <source>
        <dbReference type="PROSITE" id="PS51186"/>
    </source>
</evidence>
<dbReference type="GO" id="GO:0016747">
    <property type="term" value="F:acyltransferase activity, transferring groups other than amino-acyl groups"/>
    <property type="evidence" value="ECO:0007669"/>
    <property type="project" value="InterPro"/>
</dbReference>
<comment type="caution">
    <text evidence="4">The sequence shown here is derived from an EMBL/GenBank/DDBJ whole genome shotgun (WGS) entry which is preliminary data.</text>
</comment>
<keyword evidence="2" id="KW-0012">Acyltransferase</keyword>
<dbReference type="InterPro" id="IPR016181">
    <property type="entry name" value="Acyl_CoA_acyltransferase"/>
</dbReference>
<dbReference type="EMBL" id="WUML01000010">
    <property type="protein sequence ID" value="MXO01321.1"/>
    <property type="molecule type" value="Genomic_DNA"/>
</dbReference>
<evidence type="ECO:0000256" key="2">
    <source>
        <dbReference type="ARBA" id="ARBA00023315"/>
    </source>
</evidence>
<feature type="domain" description="N-acetyltransferase" evidence="3">
    <location>
        <begin position="5"/>
        <end position="141"/>
    </location>
</feature>
<protein>
    <submittedName>
        <fullName evidence="4">GNAT family N-acetyltransferase</fullName>
    </submittedName>
</protein>
<keyword evidence="1 4" id="KW-0808">Transferase</keyword>
<dbReference type="SUPFAM" id="SSF55729">
    <property type="entry name" value="Acyl-CoA N-acyltransferases (Nat)"/>
    <property type="match status" value="1"/>
</dbReference>
<reference evidence="4 5" key="1">
    <citation type="submission" date="2019-12" db="EMBL/GenBank/DDBJ databases">
        <title>Shinella granuli gen. nov., sp. nov., and proposal of the reclassification of Zoogloea ramigera ATCC 19623 as Shinella zoogloeoides sp. nov.</title>
        <authorList>
            <person name="Gao J."/>
        </authorList>
    </citation>
    <scope>NUCLEOTIDE SEQUENCE [LARGE SCALE GENOMIC DNA]</scope>
    <source>
        <strain evidence="4 5">DSM 287</strain>
    </source>
</reference>
<evidence type="ECO:0000256" key="1">
    <source>
        <dbReference type="ARBA" id="ARBA00022679"/>
    </source>
</evidence>
<evidence type="ECO:0000313" key="5">
    <source>
        <dbReference type="Proteomes" id="UP000440304"/>
    </source>
</evidence>
<organism evidence="4 5">
    <name type="scientific">Shinella zoogloeoides</name>
    <name type="common">Crabtreella saccharophila</name>
    <dbReference type="NCBI Taxonomy" id="352475"/>
    <lineage>
        <taxon>Bacteria</taxon>
        <taxon>Pseudomonadati</taxon>
        <taxon>Pseudomonadota</taxon>
        <taxon>Alphaproteobacteria</taxon>
        <taxon>Hyphomicrobiales</taxon>
        <taxon>Rhizobiaceae</taxon>
        <taxon>Shinella</taxon>
    </lineage>
</organism>
<dbReference type="Gene3D" id="3.40.630.30">
    <property type="match status" value="1"/>
</dbReference>
<dbReference type="AlphaFoldDB" id="A0A6N8TFA1"/>